<dbReference type="AlphaFoldDB" id="A0A812JI02"/>
<accession>A0A812JI02</accession>
<feature type="compositionally biased region" description="Low complexity" evidence="1">
    <location>
        <begin position="1"/>
        <end position="13"/>
    </location>
</feature>
<feature type="region of interest" description="Disordered" evidence="1">
    <location>
        <begin position="1"/>
        <end position="139"/>
    </location>
</feature>
<dbReference type="EMBL" id="CAJNJA010006374">
    <property type="protein sequence ID" value="CAE7209438.1"/>
    <property type="molecule type" value="Genomic_DNA"/>
</dbReference>
<proteinExistence type="predicted"/>
<sequence length="162" mass="17060">MAEARPAPARVRVTGVVKKSEPNTQAWAQQAEASPPKAKAGRVLSASSSGERGNEVRVGQVLGASPTRSAKVLETATREPSPVAQPEASEARKRPISAHRPVIVRSRSKSKELQEEARTSAAPAVRAAPVTAQADTSGAQAARAELLSLRAENARLRSETLE</sequence>
<organism evidence="2 3">
    <name type="scientific">Symbiodinium necroappetens</name>
    <dbReference type="NCBI Taxonomy" id="1628268"/>
    <lineage>
        <taxon>Eukaryota</taxon>
        <taxon>Sar</taxon>
        <taxon>Alveolata</taxon>
        <taxon>Dinophyceae</taxon>
        <taxon>Suessiales</taxon>
        <taxon>Symbiodiniaceae</taxon>
        <taxon>Symbiodinium</taxon>
    </lineage>
</organism>
<evidence type="ECO:0000313" key="3">
    <source>
        <dbReference type="Proteomes" id="UP000601435"/>
    </source>
</evidence>
<comment type="caution">
    <text evidence="2">The sequence shown here is derived from an EMBL/GenBank/DDBJ whole genome shotgun (WGS) entry which is preliminary data.</text>
</comment>
<feature type="compositionally biased region" description="Polar residues" evidence="1">
    <location>
        <begin position="22"/>
        <end position="32"/>
    </location>
</feature>
<feature type="non-terminal residue" evidence="2">
    <location>
        <position position="162"/>
    </location>
</feature>
<evidence type="ECO:0000313" key="2">
    <source>
        <dbReference type="EMBL" id="CAE7209438.1"/>
    </source>
</evidence>
<feature type="compositionally biased region" description="Low complexity" evidence="1">
    <location>
        <begin position="119"/>
        <end position="134"/>
    </location>
</feature>
<name>A0A812JI02_9DINO</name>
<gene>
    <name evidence="2" type="ORF">SNEC2469_LOCUS2024</name>
</gene>
<protein>
    <submittedName>
        <fullName evidence="2">Uncharacterized protein</fullName>
    </submittedName>
</protein>
<dbReference type="OrthoDB" id="10650852at2759"/>
<reference evidence="2" key="1">
    <citation type="submission" date="2021-02" db="EMBL/GenBank/DDBJ databases">
        <authorList>
            <person name="Dougan E. K."/>
            <person name="Rhodes N."/>
            <person name="Thang M."/>
            <person name="Chan C."/>
        </authorList>
    </citation>
    <scope>NUCLEOTIDE SEQUENCE</scope>
</reference>
<dbReference type="Proteomes" id="UP000601435">
    <property type="component" value="Unassembled WGS sequence"/>
</dbReference>
<evidence type="ECO:0000256" key="1">
    <source>
        <dbReference type="SAM" id="MobiDB-lite"/>
    </source>
</evidence>
<feature type="compositionally biased region" description="Basic and acidic residues" evidence="1">
    <location>
        <begin position="109"/>
        <end position="118"/>
    </location>
</feature>
<keyword evidence="3" id="KW-1185">Reference proteome</keyword>